<dbReference type="PANTHER" id="PTHR11384:SF59">
    <property type="entry name" value="LYSOSOMAL COBALAMIN TRANSPORTER ABCD4"/>
    <property type="match status" value="1"/>
</dbReference>
<dbReference type="Gene3D" id="3.40.50.300">
    <property type="entry name" value="P-loop containing nucleotide triphosphate hydrolases"/>
    <property type="match status" value="1"/>
</dbReference>
<evidence type="ECO:0000259" key="11">
    <source>
        <dbReference type="PROSITE" id="PS50893"/>
    </source>
</evidence>
<keyword evidence="8 10" id="KW-1133">Transmembrane helix</keyword>
<evidence type="ECO:0000256" key="5">
    <source>
        <dbReference type="ARBA" id="ARBA00022692"/>
    </source>
</evidence>
<keyword evidence="9 10" id="KW-0472">Membrane</keyword>
<evidence type="ECO:0000256" key="3">
    <source>
        <dbReference type="ARBA" id="ARBA00005417"/>
    </source>
</evidence>
<dbReference type="InterPro" id="IPR011527">
    <property type="entry name" value="ABC1_TM_dom"/>
</dbReference>
<evidence type="ECO:0000256" key="9">
    <source>
        <dbReference type="ARBA" id="ARBA00023136"/>
    </source>
</evidence>
<dbReference type="Pfam" id="PF00005">
    <property type="entry name" value="ABC_tran"/>
    <property type="match status" value="1"/>
</dbReference>
<dbReference type="InterPro" id="IPR050835">
    <property type="entry name" value="ABC_transporter_sub-D"/>
</dbReference>
<evidence type="ECO:0000256" key="8">
    <source>
        <dbReference type="ARBA" id="ARBA00022989"/>
    </source>
</evidence>
<feature type="transmembrane region" description="Helical" evidence="10">
    <location>
        <begin position="23"/>
        <end position="45"/>
    </location>
</feature>
<evidence type="ECO:0000256" key="7">
    <source>
        <dbReference type="ARBA" id="ARBA00022840"/>
    </source>
</evidence>
<dbReference type="Proteomes" id="UP001596042">
    <property type="component" value="Unassembled WGS sequence"/>
</dbReference>
<dbReference type="RefSeq" id="WP_374831246.1">
    <property type="nucleotide sequence ID" value="NZ_JBHEEZ010000007.1"/>
</dbReference>
<keyword evidence="13" id="KW-1185">Reference proteome</keyword>
<evidence type="ECO:0000313" key="13">
    <source>
        <dbReference type="Proteomes" id="UP001596042"/>
    </source>
</evidence>
<dbReference type="GO" id="GO:0005524">
    <property type="term" value="F:ATP binding"/>
    <property type="evidence" value="ECO:0007669"/>
    <property type="project" value="UniProtKB-KW"/>
</dbReference>
<dbReference type="InterPro" id="IPR003593">
    <property type="entry name" value="AAA+_ATPase"/>
</dbReference>
<organism evidence="12 13">
    <name type="scientific">Daeguia caeni</name>
    <dbReference type="NCBI Taxonomy" id="439612"/>
    <lineage>
        <taxon>Bacteria</taxon>
        <taxon>Pseudomonadati</taxon>
        <taxon>Pseudomonadota</taxon>
        <taxon>Alphaproteobacteria</taxon>
        <taxon>Hyphomicrobiales</taxon>
        <taxon>Brucellaceae</taxon>
        <taxon>Daeguia</taxon>
    </lineage>
</organism>
<reference evidence="13" key="1">
    <citation type="journal article" date="2019" name="Int. J. Syst. Evol. Microbiol.">
        <title>The Global Catalogue of Microorganisms (GCM) 10K type strain sequencing project: providing services to taxonomists for standard genome sequencing and annotation.</title>
        <authorList>
            <consortium name="The Broad Institute Genomics Platform"/>
            <consortium name="The Broad Institute Genome Sequencing Center for Infectious Disease"/>
            <person name="Wu L."/>
            <person name="Ma J."/>
        </authorList>
    </citation>
    <scope>NUCLEOTIDE SEQUENCE [LARGE SCALE GENOMIC DNA]</scope>
    <source>
        <strain evidence="13">CGMCC 1.15731</strain>
    </source>
</reference>
<comment type="subcellular location">
    <subcellularLocation>
        <location evidence="1">Cell inner membrane</location>
    </subcellularLocation>
    <subcellularLocation>
        <location evidence="2">Cell membrane</location>
        <topology evidence="2">Multi-pass membrane protein</topology>
    </subcellularLocation>
</comment>
<evidence type="ECO:0000256" key="1">
    <source>
        <dbReference type="ARBA" id="ARBA00004533"/>
    </source>
</evidence>
<feature type="transmembrane region" description="Helical" evidence="10">
    <location>
        <begin position="65"/>
        <end position="83"/>
    </location>
</feature>
<dbReference type="SUPFAM" id="SSF90123">
    <property type="entry name" value="ABC transporter transmembrane region"/>
    <property type="match status" value="1"/>
</dbReference>
<dbReference type="PANTHER" id="PTHR11384">
    <property type="entry name" value="ATP-BINDING CASSETTE, SUB-FAMILY D MEMBER"/>
    <property type="match status" value="1"/>
</dbReference>
<gene>
    <name evidence="12" type="ORF">ACFO1V_13705</name>
</gene>
<evidence type="ECO:0000256" key="4">
    <source>
        <dbReference type="ARBA" id="ARBA00022448"/>
    </source>
</evidence>
<dbReference type="Gene3D" id="1.20.1560.10">
    <property type="entry name" value="ABC transporter type 1, transmembrane domain"/>
    <property type="match status" value="1"/>
</dbReference>
<dbReference type="InterPro" id="IPR027417">
    <property type="entry name" value="P-loop_NTPase"/>
</dbReference>
<sequence length="617" mass="68726">MSGMITFFGLFRAYWISDRWKEAWGLTIAIFLLTAFISKSMVWIAEASGSLMNSIVNVDLHSSEHPLVLIGINAGILVLLMLLKDVALVGSRHFLSVTLHRKWRKWLNDTFSAALLDANHTHFHLQQGDSKSLPDNIDQRLQESIKNMTGGAIGLTMGIVGVLLSAFFIGQKLIEMSTEVRGLEFLGTYATAAIAFLTIVIYVPIGTMIAVFMGRRLERLNNGMQRAEGSYRGEWATLLRQSFQISASEGEQVQVRVNKRLYDDVDQTWHRLNRVDAAYLAFSQAYGFLSNRIVAYLPGLTTYVGGSVSFRNFITGAELVAAMINDCSWFIQVMPAIANLRANAVRVIDLAKAIENVREPSHYYARTGTSRFAFRQQHPQFGLSIRKVTLLVQPKDTTPLLRTGIMDLRAGDWAYMRGASGTGKTSLLKALNGLWPYGSGEIIYPHQARRLYVPQEARFPSVSLKQLVCLPEDADNHQDVTIAAILHEAGLGELIEHIHDLGPSHLPWDMALSGGQKQKLMLARLLLHKPDIIFLDEATSALDPQAKMQFHAALKSRCPDAIVISIMHEHRIPTLAKGEGIYTHVINIRHGFASLQPINSDMHDPFTDDKVTLVAAE</sequence>
<dbReference type="SUPFAM" id="SSF52540">
    <property type="entry name" value="P-loop containing nucleoside triphosphate hydrolases"/>
    <property type="match status" value="1"/>
</dbReference>
<dbReference type="PROSITE" id="PS50893">
    <property type="entry name" value="ABC_TRANSPORTER_2"/>
    <property type="match status" value="1"/>
</dbReference>
<proteinExistence type="inferred from homology"/>
<keyword evidence="7 12" id="KW-0067">ATP-binding</keyword>
<feature type="domain" description="ABC transporter" evidence="11">
    <location>
        <begin position="385"/>
        <end position="615"/>
    </location>
</feature>
<evidence type="ECO:0000256" key="10">
    <source>
        <dbReference type="SAM" id="Phobius"/>
    </source>
</evidence>
<name>A0ABV9H988_9HYPH</name>
<dbReference type="InterPro" id="IPR017871">
    <property type="entry name" value="ABC_transporter-like_CS"/>
</dbReference>
<feature type="transmembrane region" description="Helical" evidence="10">
    <location>
        <begin position="189"/>
        <end position="214"/>
    </location>
</feature>
<dbReference type="Pfam" id="PF06472">
    <property type="entry name" value="ABC_membrane_2"/>
    <property type="match status" value="1"/>
</dbReference>
<feature type="transmembrane region" description="Helical" evidence="10">
    <location>
        <begin position="150"/>
        <end position="169"/>
    </location>
</feature>
<dbReference type="InterPro" id="IPR003439">
    <property type="entry name" value="ABC_transporter-like_ATP-bd"/>
</dbReference>
<evidence type="ECO:0000256" key="6">
    <source>
        <dbReference type="ARBA" id="ARBA00022741"/>
    </source>
</evidence>
<protein>
    <submittedName>
        <fullName evidence="12">ABC transporter ATP-binding protein/permease</fullName>
    </submittedName>
</protein>
<keyword evidence="6" id="KW-0547">Nucleotide-binding</keyword>
<keyword evidence="4" id="KW-0813">Transport</keyword>
<dbReference type="InterPro" id="IPR036640">
    <property type="entry name" value="ABC1_TM_sf"/>
</dbReference>
<accession>A0ABV9H988</accession>
<dbReference type="EMBL" id="JBHSEL010000124">
    <property type="protein sequence ID" value="MFC4626247.1"/>
    <property type="molecule type" value="Genomic_DNA"/>
</dbReference>
<comment type="caution">
    <text evidence="12">The sequence shown here is derived from an EMBL/GenBank/DDBJ whole genome shotgun (WGS) entry which is preliminary data.</text>
</comment>
<comment type="similarity">
    <text evidence="3">Belongs to the ABC transporter superfamily.</text>
</comment>
<dbReference type="SMART" id="SM00382">
    <property type="entry name" value="AAA"/>
    <property type="match status" value="1"/>
</dbReference>
<evidence type="ECO:0000313" key="12">
    <source>
        <dbReference type="EMBL" id="MFC4626247.1"/>
    </source>
</evidence>
<dbReference type="PROSITE" id="PS00211">
    <property type="entry name" value="ABC_TRANSPORTER_1"/>
    <property type="match status" value="1"/>
</dbReference>
<evidence type="ECO:0000256" key="2">
    <source>
        <dbReference type="ARBA" id="ARBA00004651"/>
    </source>
</evidence>
<keyword evidence="5 10" id="KW-0812">Transmembrane</keyword>